<feature type="region of interest" description="Disordered" evidence="1">
    <location>
        <begin position="52"/>
        <end position="75"/>
    </location>
</feature>
<dbReference type="Proteomes" id="UP001055117">
    <property type="component" value="Unassembled WGS sequence"/>
</dbReference>
<evidence type="ECO:0000313" key="3">
    <source>
        <dbReference type="Proteomes" id="UP001055117"/>
    </source>
</evidence>
<protein>
    <recommendedName>
        <fullName evidence="4">Transposase</fullName>
    </recommendedName>
</protein>
<feature type="compositionally biased region" description="Basic residues" evidence="1">
    <location>
        <begin position="64"/>
        <end position="75"/>
    </location>
</feature>
<keyword evidence="3" id="KW-1185">Reference proteome</keyword>
<reference evidence="2 3" key="1">
    <citation type="journal article" date="2021" name="Front. Microbiol.">
        <title>Comprehensive Comparative Genomics and Phenotyping of Methylobacterium Species.</title>
        <authorList>
            <person name="Alessa O."/>
            <person name="Ogura Y."/>
            <person name="Fujitani Y."/>
            <person name="Takami H."/>
            <person name="Hayashi T."/>
            <person name="Sahin N."/>
            <person name="Tani A."/>
        </authorList>
    </citation>
    <scope>NUCLEOTIDE SEQUENCE [LARGE SCALE GENOMIC DNA]</scope>
    <source>
        <strain evidence="2 3">DSM 23679</strain>
    </source>
</reference>
<evidence type="ECO:0008006" key="4">
    <source>
        <dbReference type="Google" id="ProtNLM"/>
    </source>
</evidence>
<evidence type="ECO:0000256" key="1">
    <source>
        <dbReference type="SAM" id="MobiDB-lite"/>
    </source>
</evidence>
<organism evidence="2 3">
    <name type="scientific">Methylobacterium cerastii</name>
    <dbReference type="NCBI Taxonomy" id="932741"/>
    <lineage>
        <taxon>Bacteria</taxon>
        <taxon>Pseudomonadati</taxon>
        <taxon>Pseudomonadota</taxon>
        <taxon>Alphaproteobacteria</taxon>
        <taxon>Hyphomicrobiales</taxon>
        <taxon>Methylobacteriaceae</taxon>
        <taxon>Methylobacterium</taxon>
    </lineage>
</organism>
<sequence>MSRRDPGLGYVPNDAYAEADWAAVDSPPLTDAELARTRPGVKGMLPAMAEAFGRRTAGQPQSARARRKRGAKRSE</sequence>
<name>A0ABQ4QMX3_9HYPH</name>
<evidence type="ECO:0000313" key="2">
    <source>
        <dbReference type="EMBL" id="GJD46532.1"/>
    </source>
</evidence>
<accession>A0ABQ4QMX3</accession>
<dbReference type="EMBL" id="BPQG01000080">
    <property type="protein sequence ID" value="GJD46532.1"/>
    <property type="molecule type" value="Genomic_DNA"/>
</dbReference>
<comment type="caution">
    <text evidence="2">The sequence shown here is derived from an EMBL/GenBank/DDBJ whole genome shotgun (WGS) entry which is preliminary data.</text>
</comment>
<proteinExistence type="predicted"/>
<gene>
    <name evidence="2" type="ORF">AFCDBAGC_4414</name>
</gene>
<dbReference type="RefSeq" id="WP_147832215.1">
    <property type="nucleotide sequence ID" value="NZ_BPQG01000080.1"/>
</dbReference>